<dbReference type="PROSITE" id="PS51186">
    <property type="entry name" value="GNAT"/>
    <property type="match status" value="1"/>
</dbReference>
<dbReference type="PANTHER" id="PTHR43877:SF2">
    <property type="entry name" value="AMINOALKYLPHOSPHONATE N-ACETYLTRANSFERASE-RELATED"/>
    <property type="match status" value="1"/>
</dbReference>
<dbReference type="PANTHER" id="PTHR43877">
    <property type="entry name" value="AMINOALKYLPHOSPHONATE N-ACETYLTRANSFERASE-RELATED-RELATED"/>
    <property type="match status" value="1"/>
</dbReference>
<keyword evidence="1 4" id="KW-0808">Transferase</keyword>
<dbReference type="Proteomes" id="UP000248783">
    <property type="component" value="Unassembled WGS sequence"/>
</dbReference>
<proteinExistence type="predicted"/>
<evidence type="ECO:0000256" key="1">
    <source>
        <dbReference type="ARBA" id="ARBA00022679"/>
    </source>
</evidence>
<accession>A0A2W5WQX0</accession>
<evidence type="ECO:0000313" key="4">
    <source>
        <dbReference type="EMBL" id="PZR53113.1"/>
    </source>
</evidence>
<organism evidence="4 5">
    <name type="scientific">Xylanimonas oleitrophica</name>
    <dbReference type="NCBI Taxonomy" id="2607479"/>
    <lineage>
        <taxon>Bacteria</taxon>
        <taxon>Bacillati</taxon>
        <taxon>Actinomycetota</taxon>
        <taxon>Actinomycetes</taxon>
        <taxon>Micrococcales</taxon>
        <taxon>Promicromonosporaceae</taxon>
        <taxon>Xylanimonas</taxon>
    </lineage>
</organism>
<comment type="caution">
    <text evidence="4">The sequence shown here is derived from an EMBL/GenBank/DDBJ whole genome shotgun (WGS) entry which is preliminary data.</text>
</comment>
<dbReference type="AlphaFoldDB" id="A0A2W5WQX0"/>
<keyword evidence="5" id="KW-1185">Reference proteome</keyword>
<dbReference type="Pfam" id="PF00583">
    <property type="entry name" value="Acetyltransf_1"/>
    <property type="match status" value="1"/>
</dbReference>
<evidence type="ECO:0000313" key="5">
    <source>
        <dbReference type="Proteomes" id="UP000248783"/>
    </source>
</evidence>
<evidence type="ECO:0000259" key="3">
    <source>
        <dbReference type="PROSITE" id="PS51186"/>
    </source>
</evidence>
<dbReference type="InterPro" id="IPR000182">
    <property type="entry name" value="GNAT_dom"/>
</dbReference>
<name>A0A2W5WQX0_9MICO</name>
<reference evidence="4 5" key="1">
    <citation type="submission" date="2018-06" db="EMBL/GenBank/DDBJ databases">
        <title>Whole genome sequencing of a novel hydrocarbon degrading bacterial strain, PW21 isolated from oil contaminated produced water sample.</title>
        <authorList>
            <person name="Nagkirti P."/>
            <person name="Shaikh A."/>
            <person name="Gowdaman V."/>
            <person name="Engineer A.E."/>
            <person name="Dagar S."/>
            <person name="Dhakephalkar P.K."/>
        </authorList>
    </citation>
    <scope>NUCLEOTIDE SEQUENCE [LARGE SCALE GENOMIC DNA]</scope>
    <source>
        <strain evidence="4 5">PW21</strain>
    </source>
</reference>
<dbReference type="CDD" id="cd04301">
    <property type="entry name" value="NAT_SF"/>
    <property type="match status" value="1"/>
</dbReference>
<dbReference type="RefSeq" id="WP_111250906.1">
    <property type="nucleotide sequence ID" value="NZ_QKWH01000005.1"/>
</dbReference>
<dbReference type="GO" id="GO:0016747">
    <property type="term" value="F:acyltransferase activity, transferring groups other than amino-acyl groups"/>
    <property type="evidence" value="ECO:0007669"/>
    <property type="project" value="InterPro"/>
</dbReference>
<dbReference type="InterPro" id="IPR016181">
    <property type="entry name" value="Acyl_CoA_acyltransferase"/>
</dbReference>
<dbReference type="InterPro" id="IPR050832">
    <property type="entry name" value="Bact_Acetyltransf"/>
</dbReference>
<evidence type="ECO:0000256" key="2">
    <source>
        <dbReference type="ARBA" id="ARBA00023315"/>
    </source>
</evidence>
<keyword evidence="2" id="KW-0012">Acyltransferase</keyword>
<dbReference type="EMBL" id="QKWH01000005">
    <property type="protein sequence ID" value="PZR53113.1"/>
    <property type="molecule type" value="Genomic_DNA"/>
</dbReference>
<dbReference type="Gene3D" id="3.40.630.30">
    <property type="match status" value="1"/>
</dbReference>
<feature type="domain" description="N-acetyltransferase" evidence="3">
    <location>
        <begin position="1"/>
        <end position="166"/>
    </location>
</feature>
<dbReference type="SUPFAM" id="SSF55729">
    <property type="entry name" value="Acyl-CoA N-acyltransferases (Nat)"/>
    <property type="match status" value="1"/>
</dbReference>
<sequence>MDLRPFDPADAEPLTRMLHRAYAELGAQGLNFTAVDQSVATTLYRASAGASWVITEGDAIVATVAVSCPPGEALRGLSAEAGRPGRAWVNQLAVAPEHRGAGLARRLLDHGLAWARTQGATSVGIDTAEPATHLLALYQRWGFARVETIQWPGKVYRSAVLVRPLDPP</sequence>
<protein>
    <submittedName>
        <fullName evidence="4">GNAT family N-acetyltransferase</fullName>
    </submittedName>
</protein>
<gene>
    <name evidence="4" type="ORF">DNL40_08910</name>
</gene>